<reference evidence="2" key="1">
    <citation type="submission" date="2022-11" db="UniProtKB">
        <authorList>
            <consortium name="WormBaseParasite"/>
        </authorList>
    </citation>
    <scope>IDENTIFICATION</scope>
</reference>
<proteinExistence type="predicted"/>
<keyword evidence="1" id="KW-1185">Reference proteome</keyword>
<name>A0A915DJG9_9BILA</name>
<dbReference type="AlphaFoldDB" id="A0A915DJG9"/>
<evidence type="ECO:0000313" key="1">
    <source>
        <dbReference type="Proteomes" id="UP000887574"/>
    </source>
</evidence>
<organism evidence="1 2">
    <name type="scientific">Ditylenchus dipsaci</name>
    <dbReference type="NCBI Taxonomy" id="166011"/>
    <lineage>
        <taxon>Eukaryota</taxon>
        <taxon>Metazoa</taxon>
        <taxon>Ecdysozoa</taxon>
        <taxon>Nematoda</taxon>
        <taxon>Chromadorea</taxon>
        <taxon>Rhabditida</taxon>
        <taxon>Tylenchina</taxon>
        <taxon>Tylenchomorpha</taxon>
        <taxon>Sphaerularioidea</taxon>
        <taxon>Anguinidae</taxon>
        <taxon>Anguininae</taxon>
        <taxon>Ditylenchus</taxon>
    </lineage>
</organism>
<dbReference type="WBParaSite" id="jg20645">
    <property type="protein sequence ID" value="jg20645"/>
    <property type="gene ID" value="jg20645"/>
</dbReference>
<accession>A0A915DJG9</accession>
<dbReference type="Proteomes" id="UP000887574">
    <property type="component" value="Unplaced"/>
</dbReference>
<sequence length="93" mass="9950">MPGVSRLSGVAMAIWVRKKLPVKLESNYLPLKLLSTPPYADTVMSPSAAANMPPPPFPTHHQQAPVDAAPLLAYMPAAPLEHPEAEESGKNIV</sequence>
<evidence type="ECO:0000313" key="2">
    <source>
        <dbReference type="WBParaSite" id="jg20645"/>
    </source>
</evidence>
<protein>
    <submittedName>
        <fullName evidence="2">Uncharacterized protein</fullName>
    </submittedName>
</protein>